<accession>I2FQK2</accession>
<keyword evidence="3" id="KW-1185">Reference proteome</keyword>
<sequence length="103" mass="11620">MCCVTATCGHPKAVPTAVWILINTEVSLCSLVLLISYQRQSTAVWFSFNQLNCATVSTQDAHVKTDTVTPYSGIVKESIWILIMLHYLWTECPQWLVKICDKL</sequence>
<evidence type="ECO:0000256" key="1">
    <source>
        <dbReference type="SAM" id="Phobius"/>
    </source>
</evidence>
<gene>
    <name evidence="2" type="ORF">UHOR_13582</name>
</gene>
<dbReference type="HOGENOM" id="CLU_2265721_0_0_1"/>
<comment type="caution">
    <text evidence="2">The sequence shown here is derived from an EMBL/GenBank/DDBJ whole genome shotgun (WGS) entry which is preliminary data.</text>
</comment>
<dbReference type="EMBL" id="CAGI01000142">
    <property type="protein sequence ID" value="CCF49195.1"/>
    <property type="molecule type" value="Genomic_DNA"/>
</dbReference>
<organism evidence="2 3">
    <name type="scientific">Ustilago hordei</name>
    <name type="common">Barley covered smut fungus</name>
    <dbReference type="NCBI Taxonomy" id="120017"/>
    <lineage>
        <taxon>Eukaryota</taxon>
        <taxon>Fungi</taxon>
        <taxon>Dikarya</taxon>
        <taxon>Basidiomycota</taxon>
        <taxon>Ustilaginomycotina</taxon>
        <taxon>Ustilaginomycetes</taxon>
        <taxon>Ustilaginales</taxon>
        <taxon>Ustilaginaceae</taxon>
        <taxon>Ustilago</taxon>
    </lineage>
</organism>
<proteinExistence type="predicted"/>
<reference evidence="2 3" key="1">
    <citation type="journal article" date="2012" name="Plant Cell">
        <title>Genome comparison of barley and maize smut fungi reveals targeted loss of RNA silencing components and species-specific presence of transposable elements.</title>
        <authorList>
            <person name="Laurie J.D."/>
            <person name="Ali S."/>
            <person name="Linning R."/>
            <person name="Mannhaupt G."/>
            <person name="Wong P."/>
            <person name="Gueldener U."/>
            <person name="Muensterkoetter M."/>
            <person name="Moore R."/>
            <person name="Kahmann R."/>
            <person name="Bakkeren G."/>
            <person name="Schirawski J."/>
        </authorList>
    </citation>
    <scope>NUCLEOTIDE SEQUENCE [LARGE SCALE GENOMIC DNA]</scope>
    <source>
        <strain evidence="3">Uh4875-4</strain>
    </source>
</reference>
<dbReference type="AlphaFoldDB" id="I2FQK2"/>
<evidence type="ECO:0000313" key="3">
    <source>
        <dbReference type="Proteomes" id="UP000006174"/>
    </source>
</evidence>
<name>I2FQK2_USTHO</name>
<keyword evidence="1" id="KW-0472">Membrane</keyword>
<dbReference type="OrthoDB" id="10562498at2759"/>
<keyword evidence="1" id="KW-1133">Transmembrane helix</keyword>
<keyword evidence="1" id="KW-0812">Transmembrane</keyword>
<protein>
    <submittedName>
        <fullName evidence="2">Uncharacterized protein</fullName>
    </submittedName>
</protein>
<evidence type="ECO:0000313" key="2">
    <source>
        <dbReference type="EMBL" id="CCF49195.1"/>
    </source>
</evidence>
<feature type="transmembrane region" description="Helical" evidence="1">
    <location>
        <begin position="17"/>
        <end position="37"/>
    </location>
</feature>
<dbReference type="Proteomes" id="UP000006174">
    <property type="component" value="Unassembled WGS sequence"/>
</dbReference>